<feature type="transmembrane region" description="Helical" evidence="2">
    <location>
        <begin position="34"/>
        <end position="53"/>
    </location>
</feature>
<keyword evidence="4" id="KW-1185">Reference proteome</keyword>
<comment type="caution">
    <text evidence="3">The sequence shown here is derived from an EMBL/GenBank/DDBJ whole genome shotgun (WGS) entry which is preliminary data.</text>
</comment>
<keyword evidence="2" id="KW-0472">Membrane</keyword>
<reference evidence="3" key="2">
    <citation type="submission" date="2023-06" db="EMBL/GenBank/DDBJ databases">
        <authorList>
            <consortium name="Lawrence Berkeley National Laboratory"/>
            <person name="Haridas S."/>
            <person name="Hensen N."/>
            <person name="Bonometti L."/>
            <person name="Westerberg I."/>
            <person name="Brannstrom I.O."/>
            <person name="Guillou S."/>
            <person name="Cros-Aarteil S."/>
            <person name="Calhoun S."/>
            <person name="Kuo A."/>
            <person name="Mondo S."/>
            <person name="Pangilinan J."/>
            <person name="Riley R."/>
            <person name="Labutti K."/>
            <person name="Andreopoulos B."/>
            <person name="Lipzen A."/>
            <person name="Chen C."/>
            <person name="Yanf M."/>
            <person name="Daum C."/>
            <person name="Ng V."/>
            <person name="Clum A."/>
            <person name="Steindorff A."/>
            <person name="Ohm R."/>
            <person name="Martin F."/>
            <person name="Silar P."/>
            <person name="Natvig D."/>
            <person name="Lalanne C."/>
            <person name="Gautier V."/>
            <person name="Ament-Velasquez S.L."/>
            <person name="Kruys A."/>
            <person name="Hutchinson M.I."/>
            <person name="Powell A.J."/>
            <person name="Barry K."/>
            <person name="Miller A.N."/>
            <person name="Grigoriev I.V."/>
            <person name="Debuchy R."/>
            <person name="Gladieux P."/>
            <person name="Thoren M.H."/>
            <person name="Johannesson H."/>
        </authorList>
    </citation>
    <scope>NUCLEOTIDE SEQUENCE</scope>
    <source>
        <strain evidence="3">CBS 955.72</strain>
    </source>
</reference>
<protein>
    <submittedName>
        <fullName evidence="3">Uncharacterized protein</fullName>
    </submittedName>
</protein>
<dbReference type="Proteomes" id="UP001275084">
    <property type="component" value="Unassembled WGS sequence"/>
</dbReference>
<accession>A0AAJ0HQC9</accession>
<dbReference type="EMBL" id="JAUIQD010000002">
    <property type="protein sequence ID" value="KAK3359529.1"/>
    <property type="molecule type" value="Genomic_DNA"/>
</dbReference>
<proteinExistence type="predicted"/>
<keyword evidence="2" id="KW-1133">Transmembrane helix</keyword>
<evidence type="ECO:0000256" key="2">
    <source>
        <dbReference type="SAM" id="Phobius"/>
    </source>
</evidence>
<sequence length="711" mass="79857">MDESQIHVGHWTNWSRGPIYGATITLTRGNANTLIAVLAFFVAWVGVCFWRIICLAVHYANSSDEQNDAIYHQKQAILRNASEPETGFRMALMVLWAWRRRGRKALWRMLMLITISVCCIVGSSAASIFSSRIFEVGDEVLLRGDNCSTQGTYIDFADKESDPYDTYIIPHQVVRTTQIENAANYALQCYGSTGGTELDCGTFVQKRLPLTAQMNASCPFNSTLCKTQDKNLILDTGFLDSNDHFGINAPPKDRFLYRRVMHCAPLVTEGHSWAATDRRDNPVTRYSYEDPINGSLPVTYQYSNQTANTRMDYELGVVPAFFFDGRLQVSNSMMIPSNDLTQGKTDADIMLLFLSANSVAFAKKTEDPWYDASTAVNSTNTFRDRDGNFVKNETLTQYFQTEAASPLGCRLQDQFCNPNKPLDVGCSPLGSIFDPVTRSIAEFDEDYEGGLARLGWFTFILQDMVALHNVVRTMGAHTLQSRYRLTSDGTQGQLPDNQWMIDVKYWLEINLASMQAAAVLAAQGPKNALEEPLYSVKPNLTVEFDMCYNQKILSKDHSSFSVLGLGVTIAIGLLIVISSYSLDPIMTHLQRRYKTAEYQRLEWSTNGILQQQRLAFEGVGQGTWSRADCDVPMTRKREHLAELDVSSRSHPRLGRITVAEKKEPTLSLLTLDKSVCEEMDWDVGTIGHHGRTRPESYPTEPLGTSRLDGWV</sequence>
<feature type="transmembrane region" description="Helical" evidence="2">
    <location>
        <begin position="560"/>
        <end position="582"/>
    </location>
</feature>
<organism evidence="3 4">
    <name type="scientific">Lasiosphaeria hispida</name>
    <dbReference type="NCBI Taxonomy" id="260671"/>
    <lineage>
        <taxon>Eukaryota</taxon>
        <taxon>Fungi</taxon>
        <taxon>Dikarya</taxon>
        <taxon>Ascomycota</taxon>
        <taxon>Pezizomycotina</taxon>
        <taxon>Sordariomycetes</taxon>
        <taxon>Sordariomycetidae</taxon>
        <taxon>Sordariales</taxon>
        <taxon>Lasiosphaeriaceae</taxon>
        <taxon>Lasiosphaeria</taxon>
    </lineage>
</organism>
<gene>
    <name evidence="3" type="ORF">B0T25DRAFT_101047</name>
</gene>
<evidence type="ECO:0000256" key="1">
    <source>
        <dbReference type="SAM" id="MobiDB-lite"/>
    </source>
</evidence>
<reference evidence="3" key="1">
    <citation type="journal article" date="2023" name="Mol. Phylogenet. Evol.">
        <title>Genome-scale phylogeny and comparative genomics of the fungal order Sordariales.</title>
        <authorList>
            <person name="Hensen N."/>
            <person name="Bonometti L."/>
            <person name="Westerberg I."/>
            <person name="Brannstrom I.O."/>
            <person name="Guillou S."/>
            <person name="Cros-Aarteil S."/>
            <person name="Calhoun S."/>
            <person name="Haridas S."/>
            <person name="Kuo A."/>
            <person name="Mondo S."/>
            <person name="Pangilinan J."/>
            <person name="Riley R."/>
            <person name="LaButti K."/>
            <person name="Andreopoulos B."/>
            <person name="Lipzen A."/>
            <person name="Chen C."/>
            <person name="Yan M."/>
            <person name="Daum C."/>
            <person name="Ng V."/>
            <person name="Clum A."/>
            <person name="Steindorff A."/>
            <person name="Ohm R.A."/>
            <person name="Martin F."/>
            <person name="Silar P."/>
            <person name="Natvig D.O."/>
            <person name="Lalanne C."/>
            <person name="Gautier V."/>
            <person name="Ament-Velasquez S.L."/>
            <person name="Kruys A."/>
            <person name="Hutchinson M.I."/>
            <person name="Powell A.J."/>
            <person name="Barry K."/>
            <person name="Miller A.N."/>
            <person name="Grigoriev I.V."/>
            <person name="Debuchy R."/>
            <person name="Gladieux P."/>
            <person name="Hiltunen Thoren M."/>
            <person name="Johannesson H."/>
        </authorList>
    </citation>
    <scope>NUCLEOTIDE SEQUENCE</scope>
    <source>
        <strain evidence="3">CBS 955.72</strain>
    </source>
</reference>
<keyword evidence="2" id="KW-0812">Transmembrane</keyword>
<feature type="region of interest" description="Disordered" evidence="1">
    <location>
        <begin position="687"/>
        <end position="711"/>
    </location>
</feature>
<evidence type="ECO:0000313" key="3">
    <source>
        <dbReference type="EMBL" id="KAK3359529.1"/>
    </source>
</evidence>
<evidence type="ECO:0000313" key="4">
    <source>
        <dbReference type="Proteomes" id="UP001275084"/>
    </source>
</evidence>
<feature type="transmembrane region" description="Helical" evidence="2">
    <location>
        <begin position="109"/>
        <end position="129"/>
    </location>
</feature>
<dbReference type="AlphaFoldDB" id="A0AAJ0HQC9"/>
<name>A0AAJ0HQC9_9PEZI</name>